<dbReference type="AlphaFoldDB" id="A0A9N8PH09"/>
<accession>A0A9N8PH09</accession>
<keyword evidence="2" id="KW-1185">Reference proteome</keyword>
<protein>
    <submittedName>
        <fullName evidence="1">Uncharacterized protein</fullName>
    </submittedName>
</protein>
<sequence length="190" mass="22526">MKGFEEWLRKSFLHVIFSDSGGRTRWVTFDGPRDRENLVYEFGYLWDHIFHVMRQFLIEIHYTNDIDLTGDTLRPHTEHEVYVNRKKLLIAPSGPEDCSATTPVDEYKLAWWEHRKLILQRSTGRREGVAWLLQDREEMDELARRYPDAKATLRRPFMMPAIQFRRVGLVQETTKKTATDAYTKGCGKYL</sequence>
<dbReference type="OrthoDB" id="3863829at2759"/>
<name>A0A9N8PH09_9PEZI</name>
<reference evidence="1" key="1">
    <citation type="submission" date="2020-06" db="EMBL/GenBank/DDBJ databases">
        <authorList>
            <person name="Onetto C."/>
        </authorList>
    </citation>
    <scope>NUCLEOTIDE SEQUENCE</scope>
</reference>
<evidence type="ECO:0000313" key="2">
    <source>
        <dbReference type="Proteomes" id="UP000714618"/>
    </source>
</evidence>
<evidence type="ECO:0000313" key="1">
    <source>
        <dbReference type="EMBL" id="CAD0095931.1"/>
    </source>
</evidence>
<dbReference type="Proteomes" id="UP000714618">
    <property type="component" value="Unassembled WGS sequence"/>
</dbReference>
<dbReference type="EMBL" id="CAIJEO010000007">
    <property type="protein sequence ID" value="CAD0095931.1"/>
    <property type="molecule type" value="Genomic_DNA"/>
</dbReference>
<gene>
    <name evidence="1" type="ORF">AWRI4233_LOCUS5377</name>
</gene>
<proteinExistence type="predicted"/>
<organism evidence="1 2">
    <name type="scientific">Aureobasidium mustum</name>
    <dbReference type="NCBI Taxonomy" id="2773714"/>
    <lineage>
        <taxon>Eukaryota</taxon>
        <taxon>Fungi</taxon>
        <taxon>Dikarya</taxon>
        <taxon>Ascomycota</taxon>
        <taxon>Pezizomycotina</taxon>
        <taxon>Dothideomycetes</taxon>
        <taxon>Dothideomycetidae</taxon>
        <taxon>Dothideales</taxon>
        <taxon>Saccotheciaceae</taxon>
        <taxon>Aureobasidium</taxon>
    </lineage>
</organism>
<comment type="caution">
    <text evidence="1">The sequence shown here is derived from an EMBL/GenBank/DDBJ whole genome shotgun (WGS) entry which is preliminary data.</text>
</comment>